<comment type="caution">
    <text evidence="1">The sequence shown here is derived from an EMBL/GenBank/DDBJ whole genome shotgun (WGS) entry which is preliminary data.</text>
</comment>
<evidence type="ECO:0000313" key="1">
    <source>
        <dbReference type="EMBL" id="KEI17791.1"/>
    </source>
</evidence>
<dbReference type="Proteomes" id="UP000027770">
    <property type="component" value="Unassembled WGS sequence"/>
</dbReference>
<accession>A0AA40IVH2</accession>
<dbReference type="EMBL" id="JENW01000021">
    <property type="protein sequence ID" value="KEI17791.1"/>
    <property type="molecule type" value="Genomic_DNA"/>
</dbReference>
<gene>
    <name evidence="1" type="ORF">Z959_05980</name>
</gene>
<protein>
    <submittedName>
        <fullName evidence="1">Chromosome segregation protein SMC</fullName>
    </submittedName>
</protein>
<organism evidence="1 2">
    <name type="scientific">Clostridium novyi B str. ATCC 27606</name>
    <dbReference type="NCBI Taxonomy" id="1443123"/>
    <lineage>
        <taxon>Bacteria</taxon>
        <taxon>Bacillati</taxon>
        <taxon>Bacillota</taxon>
        <taxon>Clostridia</taxon>
        <taxon>Eubacteriales</taxon>
        <taxon>Clostridiaceae</taxon>
        <taxon>Clostridium</taxon>
    </lineage>
</organism>
<name>A0AA40IVH2_CLONO</name>
<dbReference type="RefSeq" id="WP_039217358.1">
    <property type="nucleotide sequence ID" value="NZ_JENW01000021.1"/>
</dbReference>
<dbReference type="AlphaFoldDB" id="A0AA40IVH2"/>
<sequence>MAKRKMKLSTPQEVRKSLAKVANMIINDEIEPKKASTFTYVCNGILQSIRVDEQEKRIEELEQYVNNLKEKNN</sequence>
<reference evidence="1 2" key="1">
    <citation type="submission" date="2014-02" db="EMBL/GenBank/DDBJ databases">
        <title>Plasmidome dynamics in the species complex Clostridium novyi sensu lato converts strains of independent lineages into distinctly different pathogens.</title>
        <authorList>
            <person name="Skarin H."/>
            <person name="Segerman B."/>
        </authorList>
    </citation>
    <scope>NUCLEOTIDE SEQUENCE [LARGE SCALE GENOMIC DNA]</scope>
    <source>
        <strain evidence="1 2">ATCC 27606</strain>
    </source>
</reference>
<keyword evidence="2" id="KW-1185">Reference proteome</keyword>
<proteinExistence type="predicted"/>
<evidence type="ECO:0000313" key="2">
    <source>
        <dbReference type="Proteomes" id="UP000027770"/>
    </source>
</evidence>